<dbReference type="GeneID" id="9050674"/>
<organism evidence="2">
    <name type="scientific">Perkinsus marinus (strain ATCC 50983 / TXsc)</name>
    <dbReference type="NCBI Taxonomy" id="423536"/>
    <lineage>
        <taxon>Eukaryota</taxon>
        <taxon>Sar</taxon>
        <taxon>Alveolata</taxon>
        <taxon>Perkinsozoa</taxon>
        <taxon>Perkinsea</taxon>
        <taxon>Perkinsida</taxon>
        <taxon>Perkinsidae</taxon>
        <taxon>Perkinsus</taxon>
    </lineage>
</organism>
<name>C5LDX2_PERM5</name>
<accession>C5LDX2</accession>
<dbReference type="InParanoid" id="C5LDX2"/>
<keyword evidence="2" id="KW-1185">Reference proteome</keyword>
<dbReference type="EMBL" id="GG681070">
    <property type="protein sequence ID" value="EER05136.1"/>
    <property type="molecule type" value="Genomic_DNA"/>
</dbReference>
<evidence type="ECO:0000313" key="2">
    <source>
        <dbReference type="Proteomes" id="UP000007800"/>
    </source>
</evidence>
<sequence>MPSMSSTEQQEEDERGVKYAVMGNIAATLSTLTQCITVVRLMQVGAADFLRPSKVTNQFTTDIATGRQKPALGDVWSTILDKRIILNHVEGGIKSVDMDDPDGMTRCVEVLFLTASSDAWLIEITPDSHAVRLPDI</sequence>
<gene>
    <name evidence="1" type="ORF">Pmar_PMAR026570</name>
</gene>
<dbReference type="RefSeq" id="XP_002773320.1">
    <property type="nucleotide sequence ID" value="XM_002773274.1"/>
</dbReference>
<proteinExistence type="predicted"/>
<dbReference type="Proteomes" id="UP000007800">
    <property type="component" value="Unassembled WGS sequence"/>
</dbReference>
<dbReference type="OMA" id="AWLIEIT"/>
<evidence type="ECO:0000313" key="1">
    <source>
        <dbReference type="EMBL" id="EER05136.1"/>
    </source>
</evidence>
<dbReference type="AlphaFoldDB" id="C5LDX2"/>
<protein>
    <submittedName>
        <fullName evidence="1">Uncharacterized protein</fullName>
    </submittedName>
</protein>
<reference evidence="1 2" key="1">
    <citation type="submission" date="2008-07" db="EMBL/GenBank/DDBJ databases">
        <authorList>
            <person name="El-Sayed N."/>
            <person name="Caler E."/>
            <person name="Inman J."/>
            <person name="Amedeo P."/>
            <person name="Hass B."/>
            <person name="Wortman J."/>
        </authorList>
    </citation>
    <scope>NUCLEOTIDE SEQUENCE [LARGE SCALE GENOMIC DNA]</scope>
    <source>
        <strain evidence="2">ATCC 50983 / TXsc</strain>
    </source>
</reference>
<dbReference type="OrthoDB" id="336321at2759"/>